<dbReference type="Pfam" id="PF09073">
    <property type="entry name" value="BUD22"/>
    <property type="match status" value="2"/>
</dbReference>
<dbReference type="AlphaFoldDB" id="A0AAF0JDF5"/>
<feature type="compositionally biased region" description="Polar residues" evidence="2">
    <location>
        <begin position="189"/>
        <end position="219"/>
    </location>
</feature>
<keyword evidence="5" id="KW-1185">Reference proteome</keyword>
<feature type="compositionally biased region" description="Basic residues" evidence="2">
    <location>
        <begin position="337"/>
        <end position="352"/>
    </location>
</feature>
<feature type="compositionally biased region" description="Polar residues" evidence="2">
    <location>
        <begin position="356"/>
        <end position="367"/>
    </location>
</feature>
<evidence type="ECO:0000256" key="1">
    <source>
        <dbReference type="ARBA" id="ARBA00023054"/>
    </source>
</evidence>
<dbReference type="PANTHER" id="PTHR23325:SF1">
    <property type="entry name" value="SERUM RESPONSE FACTOR-BINDING PROTEIN 1"/>
    <property type="match status" value="1"/>
</dbReference>
<dbReference type="EMBL" id="CP118375">
    <property type="protein sequence ID" value="WFD42345.1"/>
    <property type="molecule type" value="Genomic_DNA"/>
</dbReference>
<dbReference type="GO" id="GO:0005634">
    <property type="term" value="C:nucleus"/>
    <property type="evidence" value="ECO:0007669"/>
    <property type="project" value="TreeGrafter"/>
</dbReference>
<dbReference type="PANTHER" id="PTHR23325">
    <property type="entry name" value="SERUM RESPONSE FACTOR-BINDING"/>
    <property type="match status" value="1"/>
</dbReference>
<feature type="domain" description="Bud22" evidence="3">
    <location>
        <begin position="352"/>
        <end position="393"/>
    </location>
</feature>
<name>A0AAF0JDF5_9BASI</name>
<accession>A0AAF0JDF5</accession>
<feature type="region of interest" description="Disordered" evidence="2">
    <location>
        <begin position="184"/>
        <end position="393"/>
    </location>
</feature>
<dbReference type="InterPro" id="IPR015158">
    <property type="entry name" value="Bud22_dom"/>
</dbReference>
<sequence length="393" mass="43435">MPKVLKAPKHSVEKANGAVNSTKLQTKLYHTIKIAKNAAKKARQFEIQRHIRRLKQAQNDVSKAKSSSSPEELERDIDLLKHVDTHGVATSALVSKLIKCKLLPRHQLEASPDEESSNTYPLWPVAQQLGIISSRSTDSESEYAKRVFHQVQSNKTFAEELAKCVQALAALVLPPPKAEVSVKDEISVPASSSKPINTSLSSQKEVEQDVSSENYSSDDGFSDDETERLKAQPRNWSEMDELDALVGSGSDTPDSESEPESDSEAESNAVDDRDNDESVDRRAERRKRARDETSDSDDDFLPSLATSFIPPTAADDWDDAEADYADRDADGKGPPKSMRKNRRGQRERRASKKSPAATNSGKSSNLHPSWVAKQRAKEALSAMRPVGKKIVFD</sequence>
<gene>
    <name evidence="4" type="ORF">MPSI1_000987</name>
</gene>
<evidence type="ECO:0000256" key="2">
    <source>
        <dbReference type="SAM" id="MobiDB-lite"/>
    </source>
</evidence>
<feature type="compositionally biased region" description="Basic and acidic residues" evidence="2">
    <location>
        <begin position="270"/>
        <end position="293"/>
    </location>
</feature>
<feature type="compositionally biased region" description="Basic and acidic residues" evidence="2">
    <location>
        <begin position="324"/>
        <end position="333"/>
    </location>
</feature>
<organism evidence="4 5">
    <name type="scientific">Malassezia psittaci</name>
    <dbReference type="NCBI Taxonomy" id="1821823"/>
    <lineage>
        <taxon>Eukaryota</taxon>
        <taxon>Fungi</taxon>
        <taxon>Dikarya</taxon>
        <taxon>Basidiomycota</taxon>
        <taxon>Ustilaginomycotina</taxon>
        <taxon>Malasseziomycetes</taxon>
        <taxon>Malasseziales</taxon>
        <taxon>Malasseziaceae</taxon>
        <taxon>Malassezia</taxon>
    </lineage>
</organism>
<evidence type="ECO:0000259" key="3">
    <source>
        <dbReference type="Pfam" id="PF09073"/>
    </source>
</evidence>
<proteinExistence type="predicted"/>
<reference evidence="4" key="1">
    <citation type="submission" date="2023-02" db="EMBL/GenBank/DDBJ databases">
        <title>Mating type loci evolution in Malassezia.</title>
        <authorList>
            <person name="Coelho M.A."/>
        </authorList>
    </citation>
    <scope>NUCLEOTIDE SEQUENCE</scope>
    <source>
        <strain evidence="4">CBS 14136</strain>
    </source>
</reference>
<evidence type="ECO:0000313" key="5">
    <source>
        <dbReference type="Proteomes" id="UP001214628"/>
    </source>
</evidence>
<dbReference type="GO" id="GO:0030490">
    <property type="term" value="P:maturation of SSU-rRNA"/>
    <property type="evidence" value="ECO:0007669"/>
    <property type="project" value="TreeGrafter"/>
</dbReference>
<feature type="domain" description="Bud22" evidence="3">
    <location>
        <begin position="29"/>
        <end position="350"/>
    </location>
</feature>
<dbReference type="GO" id="GO:0030686">
    <property type="term" value="C:90S preribosome"/>
    <property type="evidence" value="ECO:0007669"/>
    <property type="project" value="TreeGrafter"/>
</dbReference>
<keyword evidence="1" id="KW-0175">Coiled coil</keyword>
<dbReference type="Proteomes" id="UP001214628">
    <property type="component" value="Chromosome 1"/>
</dbReference>
<evidence type="ECO:0000313" key="4">
    <source>
        <dbReference type="EMBL" id="WFD42345.1"/>
    </source>
</evidence>
<protein>
    <recommendedName>
        <fullName evidence="3">Bud22 domain-containing protein</fullName>
    </recommendedName>
</protein>
<feature type="compositionally biased region" description="Acidic residues" evidence="2">
    <location>
        <begin position="253"/>
        <end position="265"/>
    </location>
</feature>
<dbReference type="InterPro" id="IPR037393">
    <property type="entry name" value="Bud22/SRFB1"/>
</dbReference>